<protein>
    <recommendedName>
        <fullName evidence="4">HTH cro/C1-type domain-containing protein</fullName>
    </recommendedName>
</protein>
<accession>A6DHX6</accession>
<keyword evidence="1" id="KW-0175">Coiled coil</keyword>
<evidence type="ECO:0000256" key="1">
    <source>
        <dbReference type="SAM" id="Coils"/>
    </source>
</evidence>
<proteinExistence type="predicted"/>
<comment type="caution">
    <text evidence="2">The sequence shown here is derived from an EMBL/GenBank/DDBJ whole genome shotgun (WGS) entry which is preliminary data.</text>
</comment>
<feature type="coiled-coil region" evidence="1">
    <location>
        <begin position="145"/>
        <end position="172"/>
    </location>
</feature>
<dbReference type="Gene3D" id="3.30.450.260">
    <property type="entry name" value="Haem NO binding associated domain"/>
    <property type="match status" value="1"/>
</dbReference>
<dbReference type="Proteomes" id="UP000004947">
    <property type="component" value="Unassembled WGS sequence"/>
</dbReference>
<evidence type="ECO:0000313" key="3">
    <source>
        <dbReference type="Proteomes" id="UP000004947"/>
    </source>
</evidence>
<sequence length="247" mass="28645">MQKDKYISTYGISSEWLNKIFPFYLIISKENTILDMGPGFAWMQVSISKGDIPEAYFKPLYVFKKLTFEFIQNDCDDETIFKEKNDSFTLKGKSYFFSEPSQLLFCPSISVHDPEVAEKIKLQNFEPFDQTLDMIFLKAIQEADSKKNLNLIRALQKEAKELAEENKIITNGRVYLDGNKIKKLRNSHLMSMDMFVSKSQDSKCYISKSTIKRAEAGVKVYFRTALDIAKILQVNVKEILDLEKQDF</sequence>
<dbReference type="InterPro" id="IPR042463">
    <property type="entry name" value="HNOB_dom_associated_sf"/>
</dbReference>
<dbReference type="GO" id="GO:0003677">
    <property type="term" value="F:DNA binding"/>
    <property type="evidence" value="ECO:0007669"/>
    <property type="project" value="InterPro"/>
</dbReference>
<name>A6DHX6_9BACT</name>
<evidence type="ECO:0000313" key="2">
    <source>
        <dbReference type="EMBL" id="EDM28630.1"/>
    </source>
</evidence>
<keyword evidence="3" id="KW-1185">Reference proteome</keyword>
<gene>
    <name evidence="2" type="ORF">LNTAR_08674</name>
</gene>
<evidence type="ECO:0008006" key="4">
    <source>
        <dbReference type="Google" id="ProtNLM"/>
    </source>
</evidence>
<dbReference type="EMBL" id="ABCK01000004">
    <property type="protein sequence ID" value="EDM28630.1"/>
    <property type="molecule type" value="Genomic_DNA"/>
</dbReference>
<dbReference type="InterPro" id="IPR010982">
    <property type="entry name" value="Lambda_DNA-bd_dom_sf"/>
</dbReference>
<organism evidence="2 3">
    <name type="scientific">Lentisphaera araneosa HTCC2155</name>
    <dbReference type="NCBI Taxonomy" id="313628"/>
    <lineage>
        <taxon>Bacteria</taxon>
        <taxon>Pseudomonadati</taxon>
        <taxon>Lentisphaerota</taxon>
        <taxon>Lentisphaeria</taxon>
        <taxon>Lentisphaerales</taxon>
        <taxon>Lentisphaeraceae</taxon>
        <taxon>Lentisphaera</taxon>
    </lineage>
</organism>
<dbReference type="RefSeq" id="WP_007277511.1">
    <property type="nucleotide sequence ID" value="NZ_ABCK01000004.1"/>
</dbReference>
<dbReference type="Gene3D" id="1.10.260.40">
    <property type="entry name" value="lambda repressor-like DNA-binding domains"/>
    <property type="match status" value="1"/>
</dbReference>
<dbReference type="STRING" id="313628.LNTAR_08674"/>
<dbReference type="AlphaFoldDB" id="A6DHX6"/>
<reference evidence="2 3" key="1">
    <citation type="journal article" date="2010" name="J. Bacteriol.">
        <title>Genome sequence of Lentisphaera araneosa HTCC2155T, the type species of the order Lentisphaerales in the phylum Lentisphaerae.</title>
        <authorList>
            <person name="Thrash J.C."/>
            <person name="Cho J.C."/>
            <person name="Vergin K.L."/>
            <person name="Morris R.M."/>
            <person name="Giovannoni S.J."/>
        </authorList>
    </citation>
    <scope>NUCLEOTIDE SEQUENCE [LARGE SCALE GENOMIC DNA]</scope>
    <source>
        <strain evidence="2 3">HTCC2155</strain>
    </source>
</reference>